<dbReference type="Pfam" id="PF06522">
    <property type="entry name" value="B12D"/>
    <property type="match status" value="1"/>
</dbReference>
<accession>A0A8J2T8T7</accession>
<dbReference type="Proteomes" id="UP000019375">
    <property type="component" value="Unassembled WGS sequence"/>
</dbReference>
<protein>
    <submittedName>
        <fullName evidence="2">ZYBA0S06-02916g1_1</fullName>
    </submittedName>
</protein>
<organism evidence="2 3">
    <name type="scientific">Zygosaccharomyces bailii (strain CLIB 213 / ATCC 58445 / CBS 680 / BCRC 21525 / NBRC 1098 / NCYC 1416 / NRRL Y-2227)</name>
    <dbReference type="NCBI Taxonomy" id="1333698"/>
    <lineage>
        <taxon>Eukaryota</taxon>
        <taxon>Fungi</taxon>
        <taxon>Dikarya</taxon>
        <taxon>Ascomycota</taxon>
        <taxon>Saccharomycotina</taxon>
        <taxon>Saccharomycetes</taxon>
        <taxon>Saccharomycetales</taxon>
        <taxon>Saccharomycetaceae</taxon>
        <taxon>Zygosaccharomyces</taxon>
    </lineage>
</organism>
<reference evidence="3" key="1">
    <citation type="journal article" date="2013" name="Genome Announc.">
        <title>Genome sequence of the food spoilage yeast Zygosaccharomyces bailii CLIB 213(T).</title>
        <authorList>
            <person name="Galeote V."/>
            <person name="Bigey F."/>
            <person name="Devillers H."/>
            <person name="Neuveglise C."/>
            <person name="Dequin S."/>
        </authorList>
    </citation>
    <scope>NUCLEOTIDE SEQUENCE [LARGE SCALE GENOMIC DNA]</scope>
    <source>
        <strain evidence="3">CLIB 213 / ATCC 58445 / CBS 680 / CCRC 21525 / NBRC 1098 / NCYC 1416 / NRRL Y-2227</strain>
    </source>
</reference>
<evidence type="ECO:0000256" key="1">
    <source>
        <dbReference type="SAM" id="Phobius"/>
    </source>
</evidence>
<evidence type="ECO:0000313" key="2">
    <source>
        <dbReference type="EMBL" id="CDF90196.1"/>
    </source>
</evidence>
<dbReference type="AlphaFoldDB" id="A0A8J2T8T7"/>
<keyword evidence="1" id="KW-1133">Transmembrane helix</keyword>
<evidence type="ECO:0000313" key="3">
    <source>
        <dbReference type="Proteomes" id="UP000019375"/>
    </source>
</evidence>
<keyword evidence="1" id="KW-0812">Transmembrane</keyword>
<dbReference type="OrthoDB" id="202195at2759"/>
<proteinExistence type="predicted"/>
<name>A0A8J2T8T7_ZYGB2</name>
<keyword evidence="3" id="KW-1185">Reference proteome</keyword>
<dbReference type="EMBL" id="HG316459">
    <property type="protein sequence ID" value="CDF90196.1"/>
    <property type="molecule type" value="Genomic_DNA"/>
</dbReference>
<dbReference type="InterPro" id="IPR010530">
    <property type="entry name" value="B12D"/>
</dbReference>
<feature type="transmembrane region" description="Helical" evidence="1">
    <location>
        <begin position="23"/>
        <end position="42"/>
    </location>
</feature>
<gene>
    <name evidence="2" type="ORF">BN860_02916g</name>
</gene>
<sequence length="76" mass="8393">MRPAQLLLNQSKKSGGSIIPVELTPLFLSMGIAVASASYFTYKKFAHDKSLRITKNPELSEVDKVLNPDKSGEKKE</sequence>
<keyword evidence="1" id="KW-0472">Membrane</keyword>